<dbReference type="InterPro" id="IPR050836">
    <property type="entry name" value="SDS22/Internalin_LRR"/>
</dbReference>
<dbReference type="AlphaFoldDB" id="A0AA86NSB8"/>
<keyword evidence="5" id="KW-1185">Reference proteome</keyword>
<dbReference type="PROSITE" id="PS51450">
    <property type="entry name" value="LRR"/>
    <property type="match status" value="7"/>
</dbReference>
<dbReference type="Gene3D" id="3.80.10.10">
    <property type="entry name" value="Ribonuclease Inhibitor"/>
    <property type="match status" value="2"/>
</dbReference>
<comment type="caution">
    <text evidence="3">The sequence shown here is derived from an EMBL/GenBank/DDBJ whole genome shotgun (WGS) entry which is preliminary data.</text>
</comment>
<dbReference type="PANTHER" id="PTHR46652">
    <property type="entry name" value="LEUCINE-RICH REPEAT AND IQ DOMAIN-CONTAINING PROTEIN 1-RELATED"/>
    <property type="match status" value="1"/>
</dbReference>
<keyword evidence="1" id="KW-0433">Leucine-rich repeat</keyword>
<sequence>MKPLNENIFEEMIQVFKDQDQNIVVIKNSELLNILSFINQLDIQVLQLIKCKLLHLQPDLNNESIVELIINGCDLKTIEGLQLPYLTFLNLSDNKLTSIKNIKNFTDLKNLNLSQNPKVKSHHLQFLLKLKGLDLSECMLSNIYALQSLVNLEVLNISGNRSINISKLENITSLKTLRANSCHIKDISKLKSLINLEVLSLAYNYITNIQAIQYLVKLTTLNLDDNHTRNISPLQYLHNLQELIIMDRSRTEVNVTPLKSLVLLKKLTIRSYCVQDIHNLNTLNNLEEFQIEYNYNLNISVIQFWANLKKLRIVSIGVKNLTVFRHLNKLEELVCIYNDNIDITPLQYLVNLKILNLTQCKLISITQLQPLINLQELLLASNQICDISSLEPLTKLQKLCLTYNHITDFSPIKQHPNYQLYNINCQLQPAIEKQILYIRIRKVESINRKHINLNRKMKKLNLNFSLVVQGTKQLIKQQQYDLIAFTSKIVQLFECLNYYE</sequence>
<dbReference type="Pfam" id="PF12799">
    <property type="entry name" value="LRR_4"/>
    <property type="match status" value="2"/>
</dbReference>
<dbReference type="InterPro" id="IPR001611">
    <property type="entry name" value="Leu-rich_rpt"/>
</dbReference>
<dbReference type="SMART" id="SM00365">
    <property type="entry name" value="LRR_SD22"/>
    <property type="match status" value="5"/>
</dbReference>
<evidence type="ECO:0000256" key="2">
    <source>
        <dbReference type="ARBA" id="ARBA00022737"/>
    </source>
</evidence>
<keyword evidence="2" id="KW-0677">Repeat</keyword>
<reference evidence="4 5" key="2">
    <citation type="submission" date="2024-07" db="EMBL/GenBank/DDBJ databases">
        <authorList>
            <person name="Akdeniz Z."/>
        </authorList>
    </citation>
    <scope>NUCLEOTIDE SEQUENCE [LARGE SCALE GENOMIC DNA]</scope>
</reference>
<proteinExistence type="predicted"/>
<evidence type="ECO:0000256" key="1">
    <source>
        <dbReference type="ARBA" id="ARBA00022614"/>
    </source>
</evidence>
<evidence type="ECO:0000313" key="3">
    <source>
        <dbReference type="EMBL" id="CAI9924304.1"/>
    </source>
</evidence>
<organism evidence="3">
    <name type="scientific">Hexamita inflata</name>
    <dbReference type="NCBI Taxonomy" id="28002"/>
    <lineage>
        <taxon>Eukaryota</taxon>
        <taxon>Metamonada</taxon>
        <taxon>Diplomonadida</taxon>
        <taxon>Hexamitidae</taxon>
        <taxon>Hexamitinae</taxon>
        <taxon>Hexamita</taxon>
    </lineage>
</organism>
<evidence type="ECO:0000313" key="5">
    <source>
        <dbReference type="Proteomes" id="UP001642409"/>
    </source>
</evidence>
<accession>A0AA86NSB8</accession>
<dbReference type="InterPro" id="IPR025875">
    <property type="entry name" value="Leu-rich_rpt_4"/>
</dbReference>
<dbReference type="SUPFAM" id="SSF52058">
    <property type="entry name" value="L domain-like"/>
    <property type="match status" value="2"/>
</dbReference>
<dbReference type="PANTHER" id="PTHR46652:SF3">
    <property type="entry name" value="LEUCINE-RICH REPEAT-CONTAINING PROTEIN 9"/>
    <property type="match status" value="1"/>
</dbReference>
<dbReference type="InterPro" id="IPR032675">
    <property type="entry name" value="LRR_dom_sf"/>
</dbReference>
<protein>
    <submittedName>
        <fullName evidence="3">Uncharacterized protein</fullName>
    </submittedName>
</protein>
<evidence type="ECO:0000313" key="4">
    <source>
        <dbReference type="EMBL" id="CAL6086111.1"/>
    </source>
</evidence>
<dbReference type="EMBL" id="CATOUU010000309">
    <property type="protein sequence ID" value="CAI9924304.1"/>
    <property type="molecule type" value="Genomic_DNA"/>
</dbReference>
<reference evidence="3" key="1">
    <citation type="submission" date="2023-06" db="EMBL/GenBank/DDBJ databases">
        <authorList>
            <person name="Kurt Z."/>
        </authorList>
    </citation>
    <scope>NUCLEOTIDE SEQUENCE</scope>
</reference>
<dbReference type="EMBL" id="CAXDID020000390">
    <property type="protein sequence ID" value="CAL6086111.1"/>
    <property type="molecule type" value="Genomic_DNA"/>
</dbReference>
<name>A0AA86NSB8_9EUKA</name>
<gene>
    <name evidence="3" type="ORF">HINF_LOCUS11949</name>
    <name evidence="4" type="ORF">HINF_LOCUS63005</name>
</gene>
<dbReference type="Proteomes" id="UP001642409">
    <property type="component" value="Unassembled WGS sequence"/>
</dbReference>